<reference evidence="1" key="1">
    <citation type="submission" date="2021-02" db="EMBL/GenBank/DDBJ databases">
        <authorList>
            <person name="Nowell W R."/>
        </authorList>
    </citation>
    <scope>NUCLEOTIDE SEQUENCE</scope>
</reference>
<evidence type="ECO:0000313" key="2">
    <source>
        <dbReference type="Proteomes" id="UP000681967"/>
    </source>
</evidence>
<dbReference type="EMBL" id="CAJOBH010225730">
    <property type="protein sequence ID" value="CAF5049520.1"/>
    <property type="molecule type" value="Genomic_DNA"/>
</dbReference>
<accession>A0A8S3EDM6</accession>
<proteinExistence type="predicted"/>
<feature type="non-terminal residue" evidence="1">
    <location>
        <position position="43"/>
    </location>
</feature>
<dbReference type="AlphaFoldDB" id="A0A8S3EDM6"/>
<gene>
    <name evidence="1" type="ORF">BYL167_LOCUS57897</name>
</gene>
<organism evidence="1 2">
    <name type="scientific">Rotaria magnacalcarata</name>
    <dbReference type="NCBI Taxonomy" id="392030"/>
    <lineage>
        <taxon>Eukaryota</taxon>
        <taxon>Metazoa</taxon>
        <taxon>Spiralia</taxon>
        <taxon>Gnathifera</taxon>
        <taxon>Rotifera</taxon>
        <taxon>Eurotatoria</taxon>
        <taxon>Bdelloidea</taxon>
        <taxon>Philodinida</taxon>
        <taxon>Philodinidae</taxon>
        <taxon>Rotaria</taxon>
    </lineage>
</organism>
<comment type="caution">
    <text evidence="1">The sequence shown here is derived from an EMBL/GenBank/DDBJ whole genome shotgun (WGS) entry which is preliminary data.</text>
</comment>
<name>A0A8S3EDM6_9BILA</name>
<evidence type="ECO:0000313" key="1">
    <source>
        <dbReference type="EMBL" id="CAF5049520.1"/>
    </source>
</evidence>
<sequence length="43" mass="4756">MIFITERISSMNGLTTGNLLRNGDFSQLELDGQPSIWNTTVGQ</sequence>
<dbReference type="Proteomes" id="UP000681967">
    <property type="component" value="Unassembled WGS sequence"/>
</dbReference>
<protein>
    <submittedName>
        <fullName evidence="1">Uncharacterized protein</fullName>
    </submittedName>
</protein>